<dbReference type="GO" id="GO:0005829">
    <property type="term" value="C:cytosol"/>
    <property type="evidence" value="ECO:0007669"/>
    <property type="project" value="TreeGrafter"/>
</dbReference>
<evidence type="ECO:0000256" key="4">
    <source>
        <dbReference type="PIRSR" id="PIRSR001365-1"/>
    </source>
</evidence>
<dbReference type="SMART" id="SM01130">
    <property type="entry name" value="DHDPS"/>
    <property type="match status" value="1"/>
</dbReference>
<gene>
    <name evidence="6" type="ORF">SAMN05216219_1489</name>
</gene>
<organism evidence="6 7">
    <name type="scientific">Mycetocola miduiensis</name>
    <dbReference type="NCBI Taxonomy" id="995034"/>
    <lineage>
        <taxon>Bacteria</taxon>
        <taxon>Bacillati</taxon>
        <taxon>Actinomycetota</taxon>
        <taxon>Actinomycetes</taxon>
        <taxon>Micrococcales</taxon>
        <taxon>Microbacteriaceae</taxon>
        <taxon>Mycetocola</taxon>
    </lineage>
</organism>
<dbReference type="RefSeq" id="WP_090710136.1">
    <property type="nucleotide sequence ID" value="NZ_FOVM01000003.1"/>
</dbReference>
<evidence type="ECO:0000313" key="7">
    <source>
        <dbReference type="Proteomes" id="UP000198867"/>
    </source>
</evidence>
<keyword evidence="7" id="KW-1185">Reference proteome</keyword>
<dbReference type="PANTHER" id="PTHR42849:SF1">
    <property type="entry name" value="N-ACETYLNEURAMINATE LYASE"/>
    <property type="match status" value="1"/>
</dbReference>
<proteinExistence type="inferred from homology"/>
<dbReference type="PROSITE" id="PS00666">
    <property type="entry name" value="DHDPS_2"/>
    <property type="match status" value="1"/>
</dbReference>
<dbReference type="EMBL" id="FOVM01000003">
    <property type="protein sequence ID" value="SFN62256.1"/>
    <property type="molecule type" value="Genomic_DNA"/>
</dbReference>
<keyword evidence="1 3" id="KW-0456">Lyase</keyword>
<dbReference type="PRINTS" id="PR00146">
    <property type="entry name" value="DHPICSNTHASE"/>
</dbReference>
<dbReference type="InterPro" id="IPR002220">
    <property type="entry name" value="DapA-like"/>
</dbReference>
<dbReference type="InterPro" id="IPR020625">
    <property type="entry name" value="Schiff_base-form_aldolases_AS"/>
</dbReference>
<protein>
    <submittedName>
        <fullName evidence="6">N-acetylneuraminate lyase</fullName>
    </submittedName>
</protein>
<keyword evidence="2" id="KW-0704">Schiff base</keyword>
<feature type="binding site" evidence="5">
    <location>
        <position position="52"/>
    </location>
    <ligand>
        <name>pyruvate</name>
        <dbReference type="ChEBI" id="CHEBI:15361"/>
    </ligand>
</feature>
<evidence type="ECO:0000256" key="3">
    <source>
        <dbReference type="PIRNR" id="PIRNR001365"/>
    </source>
</evidence>
<dbReference type="Pfam" id="PF00701">
    <property type="entry name" value="DHDPS"/>
    <property type="match status" value="1"/>
</dbReference>
<reference evidence="7" key="1">
    <citation type="submission" date="2016-10" db="EMBL/GenBank/DDBJ databases">
        <authorList>
            <person name="Varghese N."/>
            <person name="Submissions S."/>
        </authorList>
    </citation>
    <scope>NUCLEOTIDE SEQUENCE [LARGE SCALE GENOMIC DNA]</scope>
    <source>
        <strain evidence="7">CGMCC 1.11101</strain>
    </source>
</reference>
<dbReference type="Proteomes" id="UP000198867">
    <property type="component" value="Unassembled WGS sequence"/>
</dbReference>
<dbReference type="OrthoDB" id="9778880at2"/>
<comment type="similarity">
    <text evidence="3">Belongs to the DapA family.</text>
</comment>
<feature type="active site" description="Proton donor/acceptor" evidence="4">
    <location>
        <position position="139"/>
    </location>
</feature>
<feature type="binding site" evidence="5">
    <location>
        <position position="209"/>
    </location>
    <ligand>
        <name>pyruvate</name>
        <dbReference type="ChEBI" id="CHEBI:15361"/>
    </ligand>
</feature>
<dbReference type="SUPFAM" id="SSF51569">
    <property type="entry name" value="Aldolase"/>
    <property type="match status" value="1"/>
</dbReference>
<dbReference type="PANTHER" id="PTHR42849">
    <property type="entry name" value="N-ACETYLNEURAMINATE LYASE"/>
    <property type="match status" value="1"/>
</dbReference>
<evidence type="ECO:0000256" key="5">
    <source>
        <dbReference type="PIRSR" id="PIRSR001365-2"/>
    </source>
</evidence>
<accession>A0A1I5AIB8</accession>
<name>A0A1I5AIB8_9MICO</name>
<dbReference type="STRING" id="995034.SAMN05216219_1489"/>
<dbReference type="GO" id="GO:0008747">
    <property type="term" value="F:N-acetylneuraminate lyase activity"/>
    <property type="evidence" value="ECO:0007669"/>
    <property type="project" value="TreeGrafter"/>
</dbReference>
<dbReference type="Gene3D" id="3.20.20.70">
    <property type="entry name" value="Aldolase class I"/>
    <property type="match status" value="1"/>
</dbReference>
<dbReference type="PIRSF" id="PIRSF001365">
    <property type="entry name" value="DHDPS"/>
    <property type="match status" value="1"/>
</dbReference>
<evidence type="ECO:0000256" key="2">
    <source>
        <dbReference type="ARBA" id="ARBA00023270"/>
    </source>
</evidence>
<evidence type="ECO:0000256" key="1">
    <source>
        <dbReference type="ARBA" id="ARBA00023239"/>
    </source>
</evidence>
<dbReference type="AlphaFoldDB" id="A0A1I5AIB8"/>
<evidence type="ECO:0000313" key="6">
    <source>
        <dbReference type="EMBL" id="SFN62256.1"/>
    </source>
</evidence>
<feature type="active site" description="Schiff-base intermediate with substrate" evidence="4">
    <location>
        <position position="167"/>
    </location>
</feature>
<dbReference type="InterPro" id="IPR013785">
    <property type="entry name" value="Aldolase_TIM"/>
</dbReference>
<sequence length="302" mass="32273">MPETSFSDAFGIVPALLTPYFSDGTVNHAVLAEMTESLVAQGVHGFYVGGSTGDGVLQTAEERLACVATVASAAANAVPIIAHIGTNSTAETIRLANGAIERGASAVSAITPSVPLRLAEISAHFRSVASSVDAPFIAYNFPGRTGVTLSLDFFAELSDEPNIVGVKYTSLDVFQLGLLARFDNERFAVWNGNDEVIYGGLIAGAKGAIGSTFNVAPALYLRQLDAFRQADQTLAADVQREITDFVSDVVKIDVLAFLREIMQLQGFEMGEPRQPLRRLTADEQAWTRSVFDRSSVLQPQLA</sequence>
<dbReference type="GO" id="GO:0019262">
    <property type="term" value="P:N-acetylneuraminate catabolic process"/>
    <property type="evidence" value="ECO:0007669"/>
    <property type="project" value="TreeGrafter"/>
</dbReference>